<reference evidence="1" key="1">
    <citation type="journal article" date="2023" name="Insect Mol. Biol.">
        <title>Genome sequencing provides insights into the evolution of gene families encoding plant cell wall-degrading enzymes in longhorned beetles.</title>
        <authorList>
            <person name="Shin N.R."/>
            <person name="Okamura Y."/>
            <person name="Kirsch R."/>
            <person name="Pauchet Y."/>
        </authorList>
    </citation>
    <scope>NUCLEOTIDE SEQUENCE</scope>
    <source>
        <strain evidence="1">RBIC_L_NR</strain>
    </source>
</reference>
<dbReference type="EMBL" id="JANEYF010001017">
    <property type="protein sequence ID" value="KAJ8966386.1"/>
    <property type="molecule type" value="Genomic_DNA"/>
</dbReference>
<name>A0AAV8ZNX5_9CUCU</name>
<organism evidence="1 2">
    <name type="scientific">Rhamnusium bicolor</name>
    <dbReference type="NCBI Taxonomy" id="1586634"/>
    <lineage>
        <taxon>Eukaryota</taxon>
        <taxon>Metazoa</taxon>
        <taxon>Ecdysozoa</taxon>
        <taxon>Arthropoda</taxon>
        <taxon>Hexapoda</taxon>
        <taxon>Insecta</taxon>
        <taxon>Pterygota</taxon>
        <taxon>Neoptera</taxon>
        <taxon>Endopterygota</taxon>
        <taxon>Coleoptera</taxon>
        <taxon>Polyphaga</taxon>
        <taxon>Cucujiformia</taxon>
        <taxon>Chrysomeloidea</taxon>
        <taxon>Cerambycidae</taxon>
        <taxon>Lepturinae</taxon>
        <taxon>Rhagiini</taxon>
        <taxon>Rhamnusium</taxon>
    </lineage>
</organism>
<accession>A0AAV8ZNX5</accession>
<proteinExistence type="predicted"/>
<keyword evidence="2" id="KW-1185">Reference proteome</keyword>
<comment type="caution">
    <text evidence="1">The sequence shown here is derived from an EMBL/GenBank/DDBJ whole genome shotgun (WGS) entry which is preliminary data.</text>
</comment>
<gene>
    <name evidence="1" type="ORF">NQ314_003547</name>
</gene>
<evidence type="ECO:0000313" key="2">
    <source>
        <dbReference type="Proteomes" id="UP001162156"/>
    </source>
</evidence>
<evidence type="ECO:0000313" key="1">
    <source>
        <dbReference type="EMBL" id="KAJ8966386.1"/>
    </source>
</evidence>
<dbReference type="AlphaFoldDB" id="A0AAV8ZNX5"/>
<evidence type="ECO:0008006" key="3">
    <source>
        <dbReference type="Google" id="ProtNLM"/>
    </source>
</evidence>
<sequence length="81" mass="9188">MDVFIASFEGVYELGENSTITVHTKCPKTPVNDTDTGTCTLLKDCPWVYSYLTDFQVYQQYFCPINNKFAGVCCPTKIFEP</sequence>
<protein>
    <recommendedName>
        <fullName evidence="3">Clip domain-containing protein</fullName>
    </recommendedName>
</protein>
<dbReference type="Proteomes" id="UP001162156">
    <property type="component" value="Unassembled WGS sequence"/>
</dbReference>